<comment type="caution">
    <text evidence="3">The sequence shown here is derived from an EMBL/GenBank/DDBJ whole genome shotgun (WGS) entry which is preliminary data.</text>
</comment>
<evidence type="ECO:0000313" key="3">
    <source>
        <dbReference type="EMBL" id="KAF9527929.1"/>
    </source>
</evidence>
<feature type="transmembrane region" description="Helical" evidence="2">
    <location>
        <begin position="57"/>
        <end position="79"/>
    </location>
</feature>
<feature type="transmembrane region" description="Helical" evidence="2">
    <location>
        <begin position="91"/>
        <end position="111"/>
    </location>
</feature>
<keyword evidence="2" id="KW-0812">Transmembrane</keyword>
<reference evidence="3" key="1">
    <citation type="submission" date="2020-11" db="EMBL/GenBank/DDBJ databases">
        <authorList>
            <consortium name="DOE Joint Genome Institute"/>
            <person name="Ahrendt S."/>
            <person name="Riley R."/>
            <person name="Andreopoulos W."/>
            <person name="Labutti K."/>
            <person name="Pangilinan J."/>
            <person name="Ruiz-Duenas F.J."/>
            <person name="Barrasa J.M."/>
            <person name="Sanchez-Garcia M."/>
            <person name="Camarero S."/>
            <person name="Miyauchi S."/>
            <person name="Serrano A."/>
            <person name="Linde D."/>
            <person name="Babiker R."/>
            <person name="Drula E."/>
            <person name="Ayuso-Fernandez I."/>
            <person name="Pacheco R."/>
            <person name="Padilla G."/>
            <person name="Ferreira P."/>
            <person name="Barriuso J."/>
            <person name="Kellner H."/>
            <person name="Castanera R."/>
            <person name="Alfaro M."/>
            <person name="Ramirez L."/>
            <person name="Pisabarro A.G."/>
            <person name="Kuo A."/>
            <person name="Tritt A."/>
            <person name="Lipzen A."/>
            <person name="He G."/>
            <person name="Yan M."/>
            <person name="Ng V."/>
            <person name="Cullen D."/>
            <person name="Martin F."/>
            <person name="Rosso M.-N."/>
            <person name="Henrissat B."/>
            <person name="Hibbett D."/>
            <person name="Martinez A.T."/>
            <person name="Grigoriev I.V."/>
        </authorList>
    </citation>
    <scope>NUCLEOTIDE SEQUENCE</scope>
    <source>
        <strain evidence="3">CBS 506.95</strain>
    </source>
</reference>
<dbReference type="AlphaFoldDB" id="A0A9P6JPQ3"/>
<dbReference type="EMBL" id="MU157857">
    <property type="protein sequence ID" value="KAF9527929.1"/>
    <property type="molecule type" value="Genomic_DNA"/>
</dbReference>
<gene>
    <name evidence="3" type="ORF">CPB83DRAFT_814793</name>
</gene>
<feature type="region of interest" description="Disordered" evidence="1">
    <location>
        <begin position="288"/>
        <end position="310"/>
    </location>
</feature>
<feature type="transmembrane region" description="Helical" evidence="2">
    <location>
        <begin position="169"/>
        <end position="189"/>
    </location>
</feature>
<feature type="transmembrane region" description="Helical" evidence="2">
    <location>
        <begin position="123"/>
        <end position="144"/>
    </location>
</feature>
<feature type="compositionally biased region" description="Basic and acidic residues" evidence="1">
    <location>
        <begin position="298"/>
        <end position="310"/>
    </location>
</feature>
<protein>
    <submittedName>
        <fullName evidence="3">Uncharacterized protein</fullName>
    </submittedName>
</protein>
<dbReference type="Proteomes" id="UP000807306">
    <property type="component" value="Unassembled WGS sequence"/>
</dbReference>
<keyword evidence="2" id="KW-1133">Transmembrane helix</keyword>
<evidence type="ECO:0000256" key="1">
    <source>
        <dbReference type="SAM" id="MobiDB-lite"/>
    </source>
</evidence>
<evidence type="ECO:0000256" key="2">
    <source>
        <dbReference type="SAM" id="Phobius"/>
    </source>
</evidence>
<dbReference type="OrthoDB" id="2742220at2759"/>
<proteinExistence type="predicted"/>
<accession>A0A9P6JPQ3</accession>
<feature type="transmembrane region" description="Helical" evidence="2">
    <location>
        <begin position="14"/>
        <end position="37"/>
    </location>
</feature>
<sequence length="310" mass="35083">MANSDLSSLSPEEAMMSVSVFMSLLYSFTGAYIWELLLSLDFEWDFITGRRKFKWPLIAYFVNRYLLLCSLIASIVFFTAASRNHPIDCQAIYQLQGITGHMALNFASINFAIRTIYIWMHNIYVTSTLCLLILCQWVITIYTVRGLKSSWTPAGCVAEAASIRWSSTIYTYAIVFDFIVLCLNVYKLGVTPYRTSKRIFSLTHCLFKQGVIYFIIAFVANLIAVIMIILNLNAILRGIFVAPAHTISTIAACRSVRSLNNYLHKGRNVHIGSLLPFSIRTEQNITPEDSDALQKPGSNDKPDILELNLR</sequence>
<name>A0A9P6JPQ3_9AGAR</name>
<feature type="transmembrane region" description="Helical" evidence="2">
    <location>
        <begin position="210"/>
        <end position="229"/>
    </location>
</feature>
<keyword evidence="4" id="KW-1185">Reference proteome</keyword>
<keyword evidence="2" id="KW-0472">Membrane</keyword>
<evidence type="ECO:0000313" key="4">
    <source>
        <dbReference type="Proteomes" id="UP000807306"/>
    </source>
</evidence>
<organism evidence="3 4">
    <name type="scientific">Crepidotus variabilis</name>
    <dbReference type="NCBI Taxonomy" id="179855"/>
    <lineage>
        <taxon>Eukaryota</taxon>
        <taxon>Fungi</taxon>
        <taxon>Dikarya</taxon>
        <taxon>Basidiomycota</taxon>
        <taxon>Agaricomycotina</taxon>
        <taxon>Agaricomycetes</taxon>
        <taxon>Agaricomycetidae</taxon>
        <taxon>Agaricales</taxon>
        <taxon>Agaricineae</taxon>
        <taxon>Crepidotaceae</taxon>
        <taxon>Crepidotus</taxon>
    </lineage>
</organism>